<dbReference type="EMBL" id="CM003374">
    <property type="protein sequence ID" value="KOM40988.1"/>
    <property type="molecule type" value="Genomic_DNA"/>
</dbReference>
<proteinExistence type="predicted"/>
<reference evidence="3" key="1">
    <citation type="journal article" date="2015" name="Proc. Natl. Acad. Sci. U.S.A.">
        <title>Genome sequencing of adzuki bean (Vigna angularis) provides insight into high starch and low fat accumulation and domestication.</title>
        <authorList>
            <person name="Yang K."/>
            <person name="Tian Z."/>
            <person name="Chen C."/>
            <person name="Luo L."/>
            <person name="Zhao B."/>
            <person name="Wang Z."/>
            <person name="Yu L."/>
            <person name="Li Y."/>
            <person name="Sun Y."/>
            <person name="Li W."/>
            <person name="Chen Y."/>
            <person name="Li Y."/>
            <person name="Zhang Y."/>
            <person name="Ai D."/>
            <person name="Zhao J."/>
            <person name="Shang C."/>
            <person name="Ma Y."/>
            <person name="Wu B."/>
            <person name="Wang M."/>
            <person name="Gao L."/>
            <person name="Sun D."/>
            <person name="Zhang P."/>
            <person name="Guo F."/>
            <person name="Wang W."/>
            <person name="Li Y."/>
            <person name="Wang J."/>
            <person name="Varshney R.K."/>
            <person name="Wang J."/>
            <person name="Ling H.Q."/>
            <person name="Wan P."/>
        </authorList>
    </citation>
    <scope>NUCLEOTIDE SEQUENCE</scope>
    <source>
        <strain evidence="3">cv. Jingnong 6</strain>
    </source>
</reference>
<evidence type="ECO:0000313" key="3">
    <source>
        <dbReference type="Proteomes" id="UP000053144"/>
    </source>
</evidence>
<organism evidence="2 3">
    <name type="scientific">Phaseolus angularis</name>
    <name type="common">Azuki bean</name>
    <name type="synonym">Vigna angularis</name>
    <dbReference type="NCBI Taxonomy" id="3914"/>
    <lineage>
        <taxon>Eukaryota</taxon>
        <taxon>Viridiplantae</taxon>
        <taxon>Streptophyta</taxon>
        <taxon>Embryophyta</taxon>
        <taxon>Tracheophyta</taxon>
        <taxon>Spermatophyta</taxon>
        <taxon>Magnoliopsida</taxon>
        <taxon>eudicotyledons</taxon>
        <taxon>Gunneridae</taxon>
        <taxon>Pentapetalae</taxon>
        <taxon>rosids</taxon>
        <taxon>fabids</taxon>
        <taxon>Fabales</taxon>
        <taxon>Fabaceae</taxon>
        <taxon>Papilionoideae</taxon>
        <taxon>50 kb inversion clade</taxon>
        <taxon>NPAAA clade</taxon>
        <taxon>indigoferoid/millettioid clade</taxon>
        <taxon>Phaseoleae</taxon>
        <taxon>Vigna</taxon>
    </lineage>
</organism>
<feature type="region of interest" description="Disordered" evidence="1">
    <location>
        <begin position="149"/>
        <end position="192"/>
    </location>
</feature>
<gene>
    <name evidence="2" type="ORF">LR48_Vigan04g118600</name>
</gene>
<dbReference type="Proteomes" id="UP000053144">
    <property type="component" value="Chromosome 4"/>
</dbReference>
<name>A0A0L9UE32_PHAAN</name>
<feature type="compositionally biased region" description="Acidic residues" evidence="1">
    <location>
        <begin position="179"/>
        <end position="191"/>
    </location>
</feature>
<accession>A0A0L9UE32</accession>
<evidence type="ECO:0000256" key="1">
    <source>
        <dbReference type="SAM" id="MobiDB-lite"/>
    </source>
</evidence>
<dbReference type="AlphaFoldDB" id="A0A0L9UE32"/>
<feature type="compositionally biased region" description="Basic and acidic residues" evidence="1">
    <location>
        <begin position="166"/>
        <end position="178"/>
    </location>
</feature>
<evidence type="ECO:0000313" key="2">
    <source>
        <dbReference type="EMBL" id="KOM40988.1"/>
    </source>
</evidence>
<dbReference type="Gramene" id="KOM40988">
    <property type="protein sequence ID" value="KOM40988"/>
    <property type="gene ID" value="LR48_Vigan04g118600"/>
</dbReference>
<feature type="compositionally biased region" description="Acidic residues" evidence="1">
    <location>
        <begin position="149"/>
        <end position="165"/>
    </location>
</feature>
<sequence length="204" mass="22764">MVVANGSSPRGCPLPSPIKVSDWGKGYPFAPTPMEKNGVRDSDVAAALTTKEYEECAFEEVALAFLMAAALVVDWLVAISDNMLKVTRLKSATLPYYVFISKVLIHFGVDYIYESSKSYSRTSLINKSALHKMGMQHTPDGWLFKNEVAQEDEEAEEADEEESGEENSKPDECARMEEEKSEDDDVAEESNSDMLLKTYLKKNI</sequence>
<protein>
    <submittedName>
        <fullName evidence="2">Uncharacterized protein</fullName>
    </submittedName>
</protein>